<evidence type="ECO:0000256" key="1">
    <source>
        <dbReference type="ARBA" id="ARBA00004651"/>
    </source>
</evidence>
<name>A0A2H0KPB1_9BACT</name>
<dbReference type="Pfam" id="PF01594">
    <property type="entry name" value="AI-2E_transport"/>
    <property type="match status" value="1"/>
</dbReference>
<dbReference type="AlphaFoldDB" id="A0A2H0KPB1"/>
<keyword evidence="5 8" id="KW-0812">Transmembrane</keyword>
<keyword evidence="4" id="KW-1003">Cell membrane</keyword>
<feature type="transmembrane region" description="Helical" evidence="8">
    <location>
        <begin position="275"/>
        <end position="293"/>
    </location>
</feature>
<evidence type="ECO:0000256" key="5">
    <source>
        <dbReference type="ARBA" id="ARBA00022692"/>
    </source>
</evidence>
<dbReference type="InterPro" id="IPR002549">
    <property type="entry name" value="AI-2E-like"/>
</dbReference>
<feature type="transmembrane region" description="Helical" evidence="8">
    <location>
        <begin position="131"/>
        <end position="154"/>
    </location>
</feature>
<evidence type="ECO:0000256" key="6">
    <source>
        <dbReference type="ARBA" id="ARBA00022989"/>
    </source>
</evidence>
<sequence length="326" mass="36341">MKPQKIEISSKTIVFTVFFLLSLVLLWQIRDLIFSLFIAFVISGALKPVVWFLEKRRIPRLIGSILIYFTFLFVIFNLFSLVVPPLLKEIVFLFKNLPHIVKATLPQISSYVDISTLTQNLPNLANDLVHLIRSVFSNAIFLLSTLFFGFYLLLEKDFIERVLTNFFDDASAKKIAHIIELGQKRAGSWFWGEALLMTIVGVITYIGLTIIGMKYAVALAVLAGLLEVVPNLGPIISTIPAALIGFSISYVLGLSNIALYFIVQQVENNLIVPLVVKKVVGLHPIITLMALMIGGKLAGVLGVLLAVPTTIFVETILIENQKLQRK</sequence>
<keyword evidence="7 8" id="KW-0472">Membrane</keyword>
<evidence type="ECO:0000256" key="7">
    <source>
        <dbReference type="ARBA" id="ARBA00023136"/>
    </source>
</evidence>
<evidence type="ECO:0000313" key="9">
    <source>
        <dbReference type="EMBL" id="PIQ72353.1"/>
    </source>
</evidence>
<feature type="transmembrane region" description="Helical" evidence="8">
    <location>
        <begin position="299"/>
        <end position="318"/>
    </location>
</feature>
<keyword evidence="6 8" id="KW-1133">Transmembrane helix</keyword>
<dbReference type="Proteomes" id="UP000229570">
    <property type="component" value="Unassembled WGS sequence"/>
</dbReference>
<reference evidence="9 10" key="1">
    <citation type="submission" date="2017-09" db="EMBL/GenBank/DDBJ databases">
        <title>Depth-based differentiation of microbial function through sediment-hosted aquifers and enrichment of novel symbionts in the deep terrestrial subsurface.</title>
        <authorList>
            <person name="Probst A.J."/>
            <person name="Ladd B."/>
            <person name="Jarett J.K."/>
            <person name="Geller-Mcgrath D.E."/>
            <person name="Sieber C.M."/>
            <person name="Emerson J.B."/>
            <person name="Anantharaman K."/>
            <person name="Thomas B.C."/>
            <person name="Malmstrom R."/>
            <person name="Stieglmeier M."/>
            <person name="Klingl A."/>
            <person name="Woyke T."/>
            <person name="Ryan C.M."/>
            <person name="Banfield J.F."/>
        </authorList>
    </citation>
    <scope>NUCLEOTIDE SEQUENCE [LARGE SCALE GENOMIC DNA]</scope>
    <source>
        <strain evidence="9">CG11_big_fil_rev_8_21_14_0_20_35_14</strain>
    </source>
</reference>
<feature type="transmembrane region" description="Helical" evidence="8">
    <location>
        <begin position="65"/>
        <end position="87"/>
    </location>
</feature>
<feature type="transmembrane region" description="Helical" evidence="8">
    <location>
        <begin position="235"/>
        <end position="263"/>
    </location>
</feature>
<organism evidence="9 10">
    <name type="scientific">Candidatus Roizmanbacteria bacterium CG11_big_fil_rev_8_21_14_0_20_35_14</name>
    <dbReference type="NCBI Taxonomy" id="1974855"/>
    <lineage>
        <taxon>Bacteria</taxon>
        <taxon>Candidatus Roizmaniibacteriota</taxon>
    </lineage>
</organism>
<accession>A0A2H0KPB1</accession>
<feature type="transmembrane region" description="Helical" evidence="8">
    <location>
        <begin position="194"/>
        <end position="223"/>
    </location>
</feature>
<feature type="transmembrane region" description="Helical" evidence="8">
    <location>
        <begin position="12"/>
        <end position="29"/>
    </location>
</feature>
<comment type="subcellular location">
    <subcellularLocation>
        <location evidence="1">Cell membrane</location>
        <topology evidence="1">Multi-pass membrane protein</topology>
    </subcellularLocation>
</comment>
<evidence type="ECO:0000256" key="8">
    <source>
        <dbReference type="SAM" id="Phobius"/>
    </source>
</evidence>
<evidence type="ECO:0000256" key="2">
    <source>
        <dbReference type="ARBA" id="ARBA00009773"/>
    </source>
</evidence>
<dbReference type="GO" id="GO:0055085">
    <property type="term" value="P:transmembrane transport"/>
    <property type="evidence" value="ECO:0007669"/>
    <property type="project" value="TreeGrafter"/>
</dbReference>
<evidence type="ECO:0000256" key="4">
    <source>
        <dbReference type="ARBA" id="ARBA00022475"/>
    </source>
</evidence>
<evidence type="ECO:0000313" key="10">
    <source>
        <dbReference type="Proteomes" id="UP000229570"/>
    </source>
</evidence>
<dbReference type="PANTHER" id="PTHR21716">
    <property type="entry name" value="TRANSMEMBRANE PROTEIN"/>
    <property type="match status" value="1"/>
</dbReference>
<evidence type="ECO:0008006" key="11">
    <source>
        <dbReference type="Google" id="ProtNLM"/>
    </source>
</evidence>
<feature type="transmembrane region" description="Helical" evidence="8">
    <location>
        <begin position="35"/>
        <end position="53"/>
    </location>
</feature>
<dbReference type="PANTHER" id="PTHR21716:SF53">
    <property type="entry name" value="PERMEASE PERM-RELATED"/>
    <property type="match status" value="1"/>
</dbReference>
<comment type="similarity">
    <text evidence="2">Belongs to the autoinducer-2 exporter (AI-2E) (TC 2.A.86) family.</text>
</comment>
<gene>
    <name evidence="9" type="ORF">COV86_03420</name>
</gene>
<protein>
    <recommendedName>
        <fullName evidence="11">AI-2E family transporter</fullName>
    </recommendedName>
</protein>
<comment type="caution">
    <text evidence="9">The sequence shown here is derived from an EMBL/GenBank/DDBJ whole genome shotgun (WGS) entry which is preliminary data.</text>
</comment>
<proteinExistence type="inferred from homology"/>
<dbReference type="GO" id="GO:0005886">
    <property type="term" value="C:plasma membrane"/>
    <property type="evidence" value="ECO:0007669"/>
    <property type="project" value="UniProtKB-SubCell"/>
</dbReference>
<dbReference type="EMBL" id="PCVL01000048">
    <property type="protein sequence ID" value="PIQ72353.1"/>
    <property type="molecule type" value="Genomic_DNA"/>
</dbReference>
<evidence type="ECO:0000256" key="3">
    <source>
        <dbReference type="ARBA" id="ARBA00022448"/>
    </source>
</evidence>
<keyword evidence="3" id="KW-0813">Transport</keyword>